<dbReference type="InterPro" id="IPR027417">
    <property type="entry name" value="P-loop_NTPase"/>
</dbReference>
<organism evidence="1">
    <name type="scientific">Streptomyces sp. SANK 60404</name>
    <dbReference type="NCBI Taxonomy" id="1213862"/>
    <lineage>
        <taxon>Bacteria</taxon>
        <taxon>Bacillati</taxon>
        <taxon>Actinomycetota</taxon>
        <taxon>Actinomycetes</taxon>
        <taxon>Kitasatosporales</taxon>
        <taxon>Streptomycetaceae</taxon>
        <taxon>Streptomyces</taxon>
    </lineage>
</organism>
<dbReference type="Gene3D" id="3.40.50.300">
    <property type="entry name" value="P-loop containing nucleotide triphosphate hydrolases"/>
    <property type="match status" value="1"/>
</dbReference>
<sequence length="243" mass="28147">MKLDETPRILTLWSAPRCRSTAFFRMMAERGDFQLLHEPFSYLAEFGFVEVGGRKVSSEADLISAVRELSEERPLFFKDTTDERYPGLLGDDEFLRRDARHTFIVRNPVETIASYYAINPEVKLHQIGFEAQYELFARIWERTGERPVVVDADDLVNSPSETVAAYCRAVSIPFVPDALAWQEGSRSEWAPSEKWHRDASDSRGFEKKSRADRVDVEDHPVLSSYLEHHLPFYRKLYEHRLAG</sequence>
<protein>
    <recommendedName>
        <fullName evidence="2">Sulfotransferase family protein</fullName>
    </recommendedName>
</protein>
<reference evidence="1" key="1">
    <citation type="journal article" date="2016" name="Nat. Chem. Biol.">
        <title>Amino-group carrier-protein-mediated secondary metabolite biosynthesis in Streptomyces.</title>
        <authorList>
            <person name="Hasebe F."/>
            <person name="Matsuda K."/>
            <person name="Shiraishi T."/>
            <person name="Futamura Y."/>
            <person name="Nakano T."/>
            <person name="Tomita T."/>
            <person name="Ishigami K."/>
            <person name="Taka H."/>
            <person name="Mineki R."/>
            <person name="Fujimura T."/>
            <person name="Osada H."/>
            <person name="Kuzuyama T."/>
            <person name="Nishiyama M."/>
        </authorList>
    </citation>
    <scope>NUCLEOTIDE SEQUENCE</scope>
    <source>
        <strain evidence="1">SANK 60404</strain>
    </source>
</reference>
<gene>
    <name evidence="1" type="primary">vzb21</name>
</gene>
<name>A0A1B4ZDE3_9ACTN</name>
<proteinExistence type="predicted"/>
<dbReference type="PANTHER" id="PTHR48312:SF1">
    <property type="entry name" value="SULFOTRANSFERASE"/>
    <property type="match status" value="1"/>
</dbReference>
<dbReference type="PANTHER" id="PTHR48312">
    <property type="match status" value="1"/>
</dbReference>
<dbReference type="AlphaFoldDB" id="A0A1B4ZDE3"/>
<dbReference type="Pfam" id="PF19798">
    <property type="entry name" value="Sulfotransfer_5"/>
    <property type="match status" value="1"/>
</dbReference>
<accession>A0A1B4ZDE3</accession>
<dbReference type="SUPFAM" id="SSF52540">
    <property type="entry name" value="P-loop containing nucleoside triphosphate hydrolases"/>
    <property type="match status" value="1"/>
</dbReference>
<evidence type="ECO:0008006" key="2">
    <source>
        <dbReference type="Google" id="ProtNLM"/>
    </source>
</evidence>
<evidence type="ECO:0000313" key="1">
    <source>
        <dbReference type="EMBL" id="BAV57457.1"/>
    </source>
</evidence>
<dbReference type="EMBL" id="LC072720">
    <property type="protein sequence ID" value="BAV57457.1"/>
    <property type="molecule type" value="Genomic_DNA"/>
</dbReference>